<sequence>MNAKRPVKKSFPTFLIVLGLAIGLTAIFILIPPHRDEVQDKLLPWNSHFNEHNQLETLGLIINQSTPNDAKAIFGDDVEVKLFSHKDESSKTAEVYFPSIHIGTIRGAIALTLDVDPNMLNDIYSQGIQTTVTQTGNRQVTPNTENINLLLQRPIKQVTLLPKKHLTERAVKMRFGDPQRIEKQSDGLDHWFYPEKGLELIMDPEGPEALQYYPQARK</sequence>
<dbReference type="HOGENOM" id="CLU_105095_0_0_6"/>
<dbReference type="AlphaFoldDB" id="Q31JB4"/>
<dbReference type="EMBL" id="CP000109">
    <property type="protein sequence ID" value="ABB40759.1"/>
    <property type="molecule type" value="Genomic_DNA"/>
</dbReference>
<reference evidence="2" key="1">
    <citation type="submission" date="2006-07" db="EMBL/GenBank/DDBJ databases">
        <title>Complete sequence of Thiomicrospira crunogena XCL-2.</title>
        <authorList>
            <consortium name="US DOE Joint Genome Institute"/>
            <person name="Copeland A."/>
            <person name="Lucas S."/>
            <person name="Lapidus A."/>
            <person name="Barry K."/>
            <person name="Detter J.C."/>
            <person name="Glavina del Rio T."/>
            <person name="Hammon N."/>
            <person name="Israni S."/>
            <person name="Dalin E."/>
            <person name="Tice H."/>
            <person name="Pitluck S."/>
            <person name="Chain P."/>
            <person name="Malfatti S."/>
            <person name="Shin M."/>
            <person name="Vergez L."/>
            <person name="Schmutz J."/>
            <person name="Larimer F."/>
            <person name="Land M."/>
            <person name="Hauser L."/>
            <person name="Kyrpides N."/>
            <person name="Lykidis A."/>
            <person name="Scott K.M."/>
            <person name="Sievert S."/>
            <person name="Kerfeld C."/>
            <person name="Freyermuth S."/>
            <person name="Dobrinski K."/>
            <person name="Boller A."/>
            <person name="Fitzpatrick K."/>
            <person name="Thoma P."/>
            <person name="Moore J."/>
            <person name="Richardson P."/>
        </authorList>
    </citation>
    <scope>NUCLEOTIDE SEQUENCE</scope>
    <source>
        <strain evidence="2">XCL-2</strain>
    </source>
</reference>
<organism evidence="2">
    <name type="scientific">Hydrogenovibrio crunogenus (strain DSM 25203 / XCL-2)</name>
    <name type="common">Thiomicrospira crunogena</name>
    <dbReference type="NCBI Taxonomy" id="317025"/>
    <lineage>
        <taxon>Bacteria</taxon>
        <taxon>Pseudomonadati</taxon>
        <taxon>Pseudomonadota</taxon>
        <taxon>Gammaproteobacteria</taxon>
        <taxon>Thiotrichales</taxon>
        <taxon>Piscirickettsiaceae</taxon>
        <taxon>Hydrogenovibrio</taxon>
    </lineage>
</organism>
<keyword evidence="1" id="KW-0472">Membrane</keyword>
<dbReference type="eggNOG" id="ENOG502Z7I2">
    <property type="taxonomic scope" value="Bacteria"/>
</dbReference>
<gene>
    <name evidence="2" type="ordered locus">Tcr_0163</name>
</gene>
<evidence type="ECO:0000313" key="2">
    <source>
        <dbReference type="EMBL" id="ABB40759.1"/>
    </source>
</evidence>
<dbReference type="OrthoDB" id="7057085at2"/>
<evidence type="ECO:0000256" key="1">
    <source>
        <dbReference type="SAM" id="Phobius"/>
    </source>
</evidence>
<keyword evidence="1" id="KW-1133">Transmembrane helix</keyword>
<protein>
    <submittedName>
        <fullName evidence="2">Uncharacterized protein</fullName>
    </submittedName>
</protein>
<dbReference type="STRING" id="317025.Tcr_0163"/>
<feature type="transmembrane region" description="Helical" evidence="1">
    <location>
        <begin position="12"/>
        <end position="31"/>
    </location>
</feature>
<accession>Q31JB4</accession>
<dbReference type="KEGG" id="tcx:Tcr_0163"/>
<name>Q31JB4_HYDCU</name>
<keyword evidence="1" id="KW-0812">Transmembrane</keyword>
<proteinExistence type="predicted"/>